<evidence type="ECO:0000313" key="3">
    <source>
        <dbReference type="Proteomes" id="UP000287969"/>
    </source>
</evidence>
<protein>
    <submittedName>
        <fullName evidence="2">N-acetyltransferase</fullName>
    </submittedName>
</protein>
<dbReference type="InterPro" id="IPR016181">
    <property type="entry name" value="Acyl_CoA_acyltransferase"/>
</dbReference>
<reference evidence="3" key="1">
    <citation type="submission" date="2019-01" db="EMBL/GenBank/DDBJ databases">
        <title>Draft genomes of a novel of Sporanaerobacter strains.</title>
        <authorList>
            <person name="Ma S."/>
        </authorList>
    </citation>
    <scope>NUCLEOTIDE SEQUENCE [LARGE SCALE GENOMIC DNA]</scope>
    <source>
        <strain evidence="3">NJN-17</strain>
    </source>
</reference>
<sequence length="173" mass="20910">MKRILETERTYLRELAWEDYDDLCEILQDEKTMYAYEHAFSDEEVRNWLNNQFRRYKNFGFGLWAVVDRNTNCFIGQIGLTMQNVENKQELEIGYLLKRKFWHKGYATEGAIACKEYAFNVLNKKRVVSIIRDNNYASQHVAERVGMKIEKQFTKHYYNMDMIHYLYVINKTK</sequence>
<evidence type="ECO:0000313" key="2">
    <source>
        <dbReference type="EMBL" id="QAT61060.1"/>
    </source>
</evidence>
<dbReference type="OrthoDB" id="9785602at2"/>
<dbReference type="SUPFAM" id="SSF55729">
    <property type="entry name" value="Acyl-CoA N-acyltransferases (Nat)"/>
    <property type="match status" value="1"/>
</dbReference>
<feature type="domain" description="N-acetyltransferase" evidence="1">
    <location>
        <begin position="10"/>
        <end position="172"/>
    </location>
</feature>
<dbReference type="PROSITE" id="PS51186">
    <property type="entry name" value="GNAT"/>
    <property type="match status" value="1"/>
</dbReference>
<dbReference type="InterPro" id="IPR000182">
    <property type="entry name" value="GNAT_dom"/>
</dbReference>
<dbReference type="InterPro" id="IPR051531">
    <property type="entry name" value="N-acetyltransferase"/>
</dbReference>
<dbReference type="KEGG" id="spoa:EQM13_05415"/>
<dbReference type="PANTHER" id="PTHR43792:SF1">
    <property type="entry name" value="N-ACETYLTRANSFERASE DOMAIN-CONTAINING PROTEIN"/>
    <property type="match status" value="1"/>
</dbReference>
<keyword evidence="3" id="KW-1185">Reference proteome</keyword>
<dbReference type="Pfam" id="PF13302">
    <property type="entry name" value="Acetyltransf_3"/>
    <property type="match status" value="1"/>
</dbReference>
<gene>
    <name evidence="2" type="ORF">EQM13_05415</name>
</gene>
<keyword evidence="2" id="KW-0808">Transferase</keyword>
<dbReference type="AlphaFoldDB" id="A0A410QAQ7"/>
<organism evidence="2 3">
    <name type="scientific">Acidilutibacter cellobiosedens</name>
    <dbReference type="NCBI Taxonomy" id="2507161"/>
    <lineage>
        <taxon>Bacteria</taxon>
        <taxon>Bacillati</taxon>
        <taxon>Bacillota</taxon>
        <taxon>Tissierellia</taxon>
        <taxon>Tissierellales</taxon>
        <taxon>Acidilutibacteraceae</taxon>
        <taxon>Acidilutibacter</taxon>
    </lineage>
</organism>
<dbReference type="Gene3D" id="3.40.630.30">
    <property type="match status" value="1"/>
</dbReference>
<evidence type="ECO:0000259" key="1">
    <source>
        <dbReference type="PROSITE" id="PS51186"/>
    </source>
</evidence>
<name>A0A410QAQ7_9FIRM</name>
<dbReference type="Proteomes" id="UP000287969">
    <property type="component" value="Chromosome"/>
</dbReference>
<dbReference type="EMBL" id="CP035282">
    <property type="protein sequence ID" value="QAT61060.1"/>
    <property type="molecule type" value="Genomic_DNA"/>
</dbReference>
<dbReference type="RefSeq" id="WP_128752156.1">
    <property type="nucleotide sequence ID" value="NZ_CP035282.1"/>
</dbReference>
<dbReference type="GO" id="GO:0016747">
    <property type="term" value="F:acyltransferase activity, transferring groups other than amino-acyl groups"/>
    <property type="evidence" value="ECO:0007669"/>
    <property type="project" value="InterPro"/>
</dbReference>
<dbReference type="PANTHER" id="PTHR43792">
    <property type="entry name" value="GNAT FAMILY, PUTATIVE (AFU_ORTHOLOGUE AFUA_3G00765)-RELATED-RELATED"/>
    <property type="match status" value="1"/>
</dbReference>
<accession>A0A410QAQ7</accession>
<proteinExistence type="predicted"/>